<protein>
    <recommendedName>
        <fullName evidence="5">ABC transporter substrate-binding protein</fullName>
    </recommendedName>
</protein>
<feature type="region of interest" description="Disordered" evidence="1">
    <location>
        <begin position="1"/>
        <end position="36"/>
    </location>
</feature>
<feature type="transmembrane region" description="Helical" evidence="2">
    <location>
        <begin position="44"/>
        <end position="65"/>
    </location>
</feature>
<evidence type="ECO:0000313" key="3">
    <source>
        <dbReference type="EMBL" id="OGM28007.1"/>
    </source>
</evidence>
<feature type="compositionally biased region" description="Polar residues" evidence="1">
    <location>
        <begin position="1"/>
        <end position="24"/>
    </location>
</feature>
<dbReference type="InterPro" id="IPR050490">
    <property type="entry name" value="Bact_solute-bd_prot1"/>
</dbReference>
<evidence type="ECO:0000313" key="4">
    <source>
        <dbReference type="Proteomes" id="UP000178851"/>
    </source>
</evidence>
<dbReference type="InterPro" id="IPR006059">
    <property type="entry name" value="SBP"/>
</dbReference>
<keyword evidence="2" id="KW-0812">Transmembrane</keyword>
<dbReference type="Gene3D" id="3.40.190.10">
    <property type="entry name" value="Periplasmic binding protein-like II"/>
    <property type="match status" value="1"/>
</dbReference>
<keyword evidence="2" id="KW-0472">Membrane</keyword>
<gene>
    <name evidence="3" type="ORF">A2627_00495</name>
</gene>
<proteinExistence type="predicted"/>
<evidence type="ECO:0000256" key="1">
    <source>
        <dbReference type="SAM" id="MobiDB-lite"/>
    </source>
</evidence>
<sequence length="476" mass="53161">MPDLEINNQTNINAPQIQEVSPVSGSDEVVSSPPPPAKKSFPKFLLIIPLLLIFALVVFGISRLISSRRIAPSANGEITWWGLWEDDSTMNPLIEEYQQKNPSVKIKYVSQSPQDYRERLINSLAKGTGPDIFQFHNSWTPMIRPELDPLPASVMSSSDFSQTFYPVAVSDLTSGTGILGIPLEYDSLALYINENIFEKAAKSPPKTWDEFRQLAINLTVKDDKGIIQQSGTALGRVENVDHWPEIVALMMMENGVKMGNPTGKLANDALTFFSLFSRVDRVWDETLPPSTIAFAAGKVAMYFGTSWRAHEIKQQNPRLRFKTVPVPQIPQEESEKTNLTYATYWVQGVWTRSKLKKQAWDFLKYMSEKDTLEKFYQNASKIRSFGEPYPRVDMASLISSDPILGAFVAQAPFAKSWYLASRTFDGPTGINSQINKYFEDAVNATVRTGSPGESLNTVSSGVNQVLSRYGITTSGN</sequence>
<comment type="caution">
    <text evidence="3">The sequence shown here is derived from an EMBL/GenBank/DDBJ whole genome shotgun (WGS) entry which is preliminary data.</text>
</comment>
<keyword evidence="2" id="KW-1133">Transmembrane helix</keyword>
<dbReference type="EMBL" id="MGGI01000001">
    <property type="protein sequence ID" value="OGM28007.1"/>
    <property type="molecule type" value="Genomic_DNA"/>
</dbReference>
<evidence type="ECO:0000256" key="2">
    <source>
        <dbReference type="SAM" id="Phobius"/>
    </source>
</evidence>
<dbReference type="SUPFAM" id="SSF53850">
    <property type="entry name" value="Periplasmic binding protein-like II"/>
    <property type="match status" value="1"/>
</dbReference>
<evidence type="ECO:0008006" key="5">
    <source>
        <dbReference type="Google" id="ProtNLM"/>
    </source>
</evidence>
<organism evidence="3 4">
    <name type="scientific">Candidatus Woesebacteria bacterium RIFCSPHIGHO2_01_FULL_39_28</name>
    <dbReference type="NCBI Taxonomy" id="1802496"/>
    <lineage>
        <taxon>Bacteria</taxon>
        <taxon>Candidatus Woeseibacteriota</taxon>
    </lineage>
</organism>
<dbReference type="Pfam" id="PF01547">
    <property type="entry name" value="SBP_bac_1"/>
    <property type="match status" value="1"/>
</dbReference>
<dbReference type="AlphaFoldDB" id="A0A1F7YL65"/>
<reference evidence="3 4" key="1">
    <citation type="journal article" date="2016" name="Nat. Commun.">
        <title>Thousands of microbial genomes shed light on interconnected biogeochemical processes in an aquifer system.</title>
        <authorList>
            <person name="Anantharaman K."/>
            <person name="Brown C.T."/>
            <person name="Hug L.A."/>
            <person name="Sharon I."/>
            <person name="Castelle C.J."/>
            <person name="Probst A.J."/>
            <person name="Thomas B.C."/>
            <person name="Singh A."/>
            <person name="Wilkins M.J."/>
            <person name="Karaoz U."/>
            <person name="Brodie E.L."/>
            <person name="Williams K.H."/>
            <person name="Hubbard S.S."/>
            <person name="Banfield J.F."/>
        </authorList>
    </citation>
    <scope>NUCLEOTIDE SEQUENCE [LARGE SCALE GENOMIC DNA]</scope>
</reference>
<accession>A0A1F7YL65</accession>
<dbReference type="Proteomes" id="UP000178851">
    <property type="component" value="Unassembled WGS sequence"/>
</dbReference>
<dbReference type="PANTHER" id="PTHR43649">
    <property type="entry name" value="ARABINOSE-BINDING PROTEIN-RELATED"/>
    <property type="match status" value="1"/>
</dbReference>
<name>A0A1F7YL65_9BACT</name>